<dbReference type="KEGG" id="bgt:106061781"/>
<dbReference type="GO" id="GO:0072686">
    <property type="term" value="C:mitotic spindle"/>
    <property type="evidence" value="ECO:0007669"/>
    <property type="project" value="TreeGrafter"/>
</dbReference>
<organism evidence="2 3">
    <name type="scientific">Biomphalaria glabrata</name>
    <name type="common">Bloodfluke planorb</name>
    <name type="synonym">Freshwater snail</name>
    <dbReference type="NCBI Taxonomy" id="6526"/>
    <lineage>
        <taxon>Eukaryota</taxon>
        <taxon>Metazoa</taxon>
        <taxon>Spiralia</taxon>
        <taxon>Lophotrochozoa</taxon>
        <taxon>Mollusca</taxon>
        <taxon>Gastropoda</taxon>
        <taxon>Heterobranchia</taxon>
        <taxon>Euthyneura</taxon>
        <taxon>Panpulmonata</taxon>
        <taxon>Hygrophila</taxon>
        <taxon>Lymnaeoidea</taxon>
        <taxon>Planorbidae</taxon>
        <taxon>Biomphalaria</taxon>
    </lineage>
</organism>
<accession>A0A2C9JP07</accession>
<evidence type="ECO:0000313" key="2">
    <source>
        <dbReference type="EnsemblMetazoa" id="BGLB005564-PC"/>
    </source>
</evidence>
<dbReference type="EnsemblMetazoa" id="BGLB005564-RC">
    <property type="protein sequence ID" value="BGLB005564-PC"/>
    <property type="gene ID" value="BGLB005564"/>
</dbReference>
<dbReference type="InterPro" id="IPR001680">
    <property type="entry name" value="WD40_rpt"/>
</dbReference>
<dbReference type="Gene3D" id="2.130.10.10">
    <property type="entry name" value="YVTN repeat-like/Quinoprotein amine dehydrogenase"/>
    <property type="match status" value="2"/>
</dbReference>
<feature type="compositionally biased region" description="Low complexity" evidence="1">
    <location>
        <begin position="940"/>
        <end position="953"/>
    </location>
</feature>
<dbReference type="PANTHER" id="PTHR45589">
    <property type="entry name" value="WD REPEAT DOMAIN 62, ISOFORM G"/>
    <property type="match status" value="1"/>
</dbReference>
<sequence length="1887" mass="210278">MKESFMATKEFEFHEKGADFDGDTGKASQDEFVLEQVLGLTSTSAHALGLNPLTGQVAFPAACMLVLLDPKTGEQKFIESPSLRYISSVNFSEDGKFLAFGEYGFKPYVLVWLNKEHREYNKFVVDNSVGIKAIQFHPKSSFMVILGCNDLTIGVWDFVRGRKLALTKWQTSPLSLTIPKPGAYVVVCGHRKVTLLKIDSVQSNMHETNVFQERKAVLLGRQSEYTFVDITSGRNKHEREVYTVTSCGFLCQIRMGDIIIDKAIKVDTHSYCVRYGADHIFVGCCNGTVKICNPETLCVEAMVSIGQLLGADSLLRLSSKNYADTTAVMVNERDSIVTCIYSDYTVHSWQFSQVGDKMVCSVIAPTSKYSHGDGSYEVCIKEQFEKEKLLRSFLGFRDRIKGSKMHEMPATSDCLGAQHGQYVKNHKSRFQHANAIKFSPDGKEVVCGNEEGEIKVYEAATGVLRRVIEAHSSHVTCIDIMYDDEYKLVCSGGRDRIIFVLDAKTDYSLVQVLCDHSAAITALSLVHNSGILTLVSAAADNVILIRRSIPGSTLKFTITGEIAEATHNKSFNLTSEYIVTGAGHGGIKLWKADPVFCGKPTKTIKCEPKGCATSRAIGIDPSGSFLAVTQCPGQITVYHLQTGQAVGSLTSQIDVTSVRFTNDLRYMISSTSNGCALVWRLPEKMTEFMKCKQEKTYQVELAREIACETYVSCLRLCKQLTYDGVRNHDDRDSSSDGQDLDITPSIESLSLLNLCPEMADSSHGEDTVTSTMSFLSCSTCQDSCSDTAFGYQTSDSNIHLQSSPLHFPAVARKNVQESICTRLGMFKYVSAIEGNGLPEMFTFKSQTRSEPFKYEEDVAPKTGASIDFSKNNGKLGSVKAKMANLCDELQTMDDAEPYQPTYDKDTKRVYNLTSDNELPCSKNALVDASSKNTTSSASPTKSTRLLSTNSRTSVMTTESSVTKDYSTYGSPVPMTSSEMEYFTNCTSSTISRCPDLACANNIGSKPETNVFYGISSSTQNTTPNLQDFCLASENVSPSACCTQYSQEPNHQSKGHVVANEDIKEPKAFTPYVPALNCTDTESLRREHYDAHKDSDKYAEQQFQNLSNSLSSERQKASDDGSKNVLCNTQESAFDVFDKCISDFVKETSLGEKPREEFKKIEEPTETTEMHKSQPMIIKKDEQENNIRDSEIKLLEPLDIANGIEEKHLFQCKDQLEETFCRKVNSPPRSGVDSSTRVRNEACNDESFTESDVRLNEVNKIDEPFRQSKGLNGHDDAVGSDGCLKVDACEDDSVFNYHSITRDEHGRLRWLGHQALHESSIVPSNTTVDPQSSSWQRNFSVSPKSNHGSSYCPINSLWNIKCSRCTNKHSTTQSSSEQSVASVDTRDNKSLSSDVSKIPEVIDKTQSSYDQAHAMGNAVEEPAIDYQKSMSDACDLLLNPSQFVEKNLHQGSDDYLMKLLSKWHGELKQCLQLSNSQETFYRLYSDLEDTELLELLMLALEGNKSTQLMESLETEKTNPPENVPNSYDNAVPKQQRSNEGRINETLPSLTMRRLQQLLMKSVANENDSGGRLKGDAEDNETLSLQESMQILERALNDRKLMKEPFNNETDCESTWCESTDGNTKRDRQKPDHCGSDELNFRKTPARFLQDCSPVRRLYRQEERFQNDRGARREADRNADENAETFLDRKMGLDRPCSPKLMVYNDRLHDAETDSKTSNMKGTPNCSHDGKNTTSNTRNLPSERFKCPASKSPVNKFPNNPNISIRTGLPESPLQPAGSTGLPATSHRPAGSTAHNAKRDNQQCSSDTSQSCAGDVTEESMSVPAIKAPQTDPEKEQDAESKVSRNALVEIFQDQDEYLRKLKEVREKFEESIRALSNERKFRRAKTDS</sequence>
<reference evidence="2" key="1">
    <citation type="submission" date="2020-05" db="UniProtKB">
        <authorList>
            <consortium name="EnsemblMetazoa"/>
        </authorList>
    </citation>
    <scope>IDENTIFICATION</scope>
    <source>
        <strain evidence="2">BB02</strain>
    </source>
</reference>
<dbReference type="OrthoDB" id="6154712at2759"/>
<feature type="compositionally biased region" description="Polar residues" evidence="1">
    <location>
        <begin position="929"/>
        <end position="939"/>
    </location>
</feature>
<dbReference type="InterPro" id="IPR052779">
    <property type="entry name" value="WDR62"/>
</dbReference>
<feature type="compositionally biased region" description="Polar residues" evidence="1">
    <location>
        <begin position="1800"/>
        <end position="1810"/>
    </location>
</feature>
<dbReference type="InterPro" id="IPR036322">
    <property type="entry name" value="WD40_repeat_dom_sf"/>
</dbReference>
<feature type="compositionally biased region" description="Polar residues" evidence="1">
    <location>
        <begin position="1518"/>
        <end position="1534"/>
    </location>
</feature>
<feature type="compositionally biased region" description="Basic and acidic residues" evidence="1">
    <location>
        <begin position="1830"/>
        <end position="1841"/>
    </location>
</feature>
<evidence type="ECO:0008006" key="4">
    <source>
        <dbReference type="Google" id="ProtNLM"/>
    </source>
</evidence>
<name>A0A2C9JP07_BIOGL</name>
<protein>
    <recommendedName>
        <fullName evidence="4">WD repeat-containing protein 55 homolog</fullName>
    </recommendedName>
</protein>
<dbReference type="InterPro" id="IPR011047">
    <property type="entry name" value="Quinoprotein_ADH-like_sf"/>
</dbReference>
<dbReference type="SMART" id="SM00320">
    <property type="entry name" value="WD40"/>
    <property type="match status" value="7"/>
</dbReference>
<dbReference type="SUPFAM" id="SSF50998">
    <property type="entry name" value="Quinoprotein alcohol dehydrogenase-like"/>
    <property type="match status" value="1"/>
</dbReference>
<feature type="region of interest" description="Disordered" evidence="1">
    <location>
        <begin position="1608"/>
        <end position="1637"/>
    </location>
</feature>
<feature type="compositionally biased region" description="Basic and acidic residues" evidence="1">
    <location>
        <begin position="1621"/>
        <end position="1637"/>
    </location>
</feature>
<feature type="region of interest" description="Disordered" evidence="1">
    <location>
        <begin position="1369"/>
        <end position="1395"/>
    </location>
</feature>
<dbReference type="VEuPathDB" id="VectorBase:BGLB005564"/>
<feature type="region of interest" description="Disordered" evidence="1">
    <location>
        <begin position="1711"/>
        <end position="1843"/>
    </location>
</feature>
<feature type="compositionally biased region" description="Polar residues" evidence="1">
    <location>
        <begin position="1714"/>
        <end position="1738"/>
    </location>
</feature>
<dbReference type="InterPro" id="IPR015943">
    <property type="entry name" value="WD40/YVTN_repeat-like_dom_sf"/>
</dbReference>
<dbReference type="GO" id="GO:0007099">
    <property type="term" value="P:centriole replication"/>
    <property type="evidence" value="ECO:0007669"/>
    <property type="project" value="TreeGrafter"/>
</dbReference>
<dbReference type="Proteomes" id="UP000076420">
    <property type="component" value="Unassembled WGS sequence"/>
</dbReference>
<gene>
    <name evidence="2" type="primary">106061781</name>
</gene>
<feature type="region of interest" description="Disordered" evidence="1">
    <location>
        <begin position="1222"/>
        <end position="1247"/>
    </location>
</feature>
<dbReference type="PANTHER" id="PTHR45589:SF1">
    <property type="entry name" value="WD REPEAT DOMAIN 62, ISOFORM G"/>
    <property type="match status" value="1"/>
</dbReference>
<proteinExistence type="predicted"/>
<feature type="region of interest" description="Disordered" evidence="1">
    <location>
        <begin position="927"/>
        <end position="958"/>
    </location>
</feature>
<dbReference type="SUPFAM" id="SSF50978">
    <property type="entry name" value="WD40 repeat-like"/>
    <property type="match status" value="1"/>
</dbReference>
<feature type="region of interest" description="Disordered" evidence="1">
    <location>
        <begin position="1511"/>
        <end position="1542"/>
    </location>
</feature>
<dbReference type="RefSeq" id="XP_013075429.2">
    <property type="nucleotide sequence ID" value="XM_013219975.2"/>
</dbReference>
<feature type="compositionally biased region" description="Polar residues" evidence="1">
    <location>
        <begin position="1369"/>
        <end position="1381"/>
    </location>
</feature>
<evidence type="ECO:0000256" key="1">
    <source>
        <dbReference type="SAM" id="MobiDB-lite"/>
    </source>
</evidence>
<evidence type="ECO:0000313" key="3">
    <source>
        <dbReference type="Proteomes" id="UP000076420"/>
    </source>
</evidence>
<dbReference type="Pfam" id="PF00400">
    <property type="entry name" value="WD40"/>
    <property type="match status" value="1"/>
</dbReference>
<dbReference type="VEuPathDB" id="VectorBase:BGLAX_032214"/>